<feature type="active site" description="Pros-phosphohistidine intermediate" evidence="12 13">
    <location>
        <position position="115"/>
    </location>
</feature>
<evidence type="ECO:0000256" key="8">
    <source>
        <dbReference type="ARBA" id="ARBA00022777"/>
    </source>
</evidence>
<evidence type="ECO:0000256" key="15">
    <source>
        <dbReference type="RuleBase" id="RU004013"/>
    </source>
</evidence>
<keyword evidence="9 12" id="KW-0067">ATP-binding</keyword>
<feature type="binding site" evidence="12 13">
    <location>
        <position position="112"/>
    </location>
    <ligand>
        <name>ATP</name>
        <dbReference type="ChEBI" id="CHEBI:30616"/>
    </ligand>
</feature>
<dbReference type="GO" id="GO:0006241">
    <property type="term" value="P:CTP biosynthetic process"/>
    <property type="evidence" value="ECO:0007669"/>
    <property type="project" value="UniProtKB-UniRule"/>
</dbReference>
<dbReference type="HAMAP" id="MF_00451">
    <property type="entry name" value="NDP_kinase"/>
    <property type="match status" value="1"/>
</dbReference>
<dbReference type="PATRIC" id="fig|520764.3.peg.203"/>
<evidence type="ECO:0000313" key="17">
    <source>
        <dbReference type="EMBL" id="KXG78854.1"/>
    </source>
</evidence>
<protein>
    <recommendedName>
        <fullName evidence="4 12">Nucleoside diphosphate kinase</fullName>
        <shortName evidence="12">NDK</shortName>
        <shortName evidence="12">NDP kinase</shortName>
        <ecNumber evidence="3 12">2.7.4.6</ecNumber>
    </recommendedName>
    <alternativeName>
        <fullName evidence="12">Nucleoside-2-P kinase</fullName>
    </alternativeName>
</protein>
<feature type="domain" description="Nucleoside diphosphate kinase-like" evidence="16">
    <location>
        <begin position="1"/>
        <end position="134"/>
    </location>
</feature>
<evidence type="ECO:0000256" key="14">
    <source>
        <dbReference type="RuleBase" id="RU004011"/>
    </source>
</evidence>
<dbReference type="GO" id="GO:0046872">
    <property type="term" value="F:metal ion binding"/>
    <property type="evidence" value="ECO:0007669"/>
    <property type="project" value="UniProtKB-KW"/>
</dbReference>
<dbReference type="Gene3D" id="3.30.70.141">
    <property type="entry name" value="Nucleoside diphosphate kinase-like domain"/>
    <property type="match status" value="1"/>
</dbReference>
<dbReference type="Pfam" id="PF00334">
    <property type="entry name" value="NDK"/>
    <property type="match status" value="1"/>
</dbReference>
<keyword evidence="6 12" id="KW-0479">Metal-binding</keyword>
<evidence type="ECO:0000256" key="10">
    <source>
        <dbReference type="ARBA" id="ARBA00022842"/>
    </source>
</evidence>
<comment type="similarity">
    <text evidence="2 12 13 14">Belongs to the NDK family.</text>
</comment>
<evidence type="ECO:0000256" key="4">
    <source>
        <dbReference type="ARBA" id="ARBA00017632"/>
    </source>
</evidence>
<evidence type="ECO:0000256" key="12">
    <source>
        <dbReference type="HAMAP-Rule" id="MF_00451"/>
    </source>
</evidence>
<dbReference type="PRINTS" id="PR01243">
    <property type="entry name" value="NUCDPKINASE"/>
</dbReference>
<keyword evidence="12" id="KW-0597">Phosphoprotein</keyword>
<dbReference type="GO" id="GO:0006183">
    <property type="term" value="P:GTP biosynthetic process"/>
    <property type="evidence" value="ECO:0007669"/>
    <property type="project" value="UniProtKB-UniRule"/>
</dbReference>
<keyword evidence="12" id="KW-0963">Cytoplasm</keyword>
<comment type="catalytic activity">
    <reaction evidence="12">
        <text>a ribonucleoside 5'-diphosphate + ATP = a ribonucleoside 5'-triphosphate + ADP</text>
        <dbReference type="Rhea" id="RHEA:18113"/>
        <dbReference type="ChEBI" id="CHEBI:30616"/>
        <dbReference type="ChEBI" id="CHEBI:57930"/>
        <dbReference type="ChEBI" id="CHEBI:61557"/>
        <dbReference type="ChEBI" id="CHEBI:456216"/>
        <dbReference type="EC" id="2.7.4.6"/>
    </reaction>
</comment>
<comment type="subcellular location">
    <subcellularLocation>
        <location evidence="12">Cytoplasm</location>
    </subcellularLocation>
</comment>
<evidence type="ECO:0000256" key="9">
    <source>
        <dbReference type="ARBA" id="ARBA00022840"/>
    </source>
</evidence>
<evidence type="ECO:0000256" key="13">
    <source>
        <dbReference type="PROSITE-ProRule" id="PRU00706"/>
    </source>
</evidence>
<dbReference type="InterPro" id="IPR023005">
    <property type="entry name" value="Nucleoside_diP_kinase_AS"/>
</dbReference>
<feature type="binding site" evidence="12 13">
    <location>
        <position position="9"/>
    </location>
    <ligand>
        <name>ATP</name>
        <dbReference type="ChEBI" id="CHEBI:30616"/>
    </ligand>
</feature>
<comment type="subunit">
    <text evidence="12">Homotetramer.</text>
</comment>
<evidence type="ECO:0000259" key="16">
    <source>
        <dbReference type="SMART" id="SM00562"/>
    </source>
</evidence>
<dbReference type="FunCoup" id="A0A140LE79">
    <property type="interactions" value="369"/>
</dbReference>
<dbReference type="FunFam" id="3.30.70.141:FF:000003">
    <property type="entry name" value="Nucleoside diphosphate kinase"/>
    <property type="match status" value="1"/>
</dbReference>
<dbReference type="CDD" id="cd04413">
    <property type="entry name" value="NDPk_I"/>
    <property type="match status" value="1"/>
</dbReference>
<dbReference type="GO" id="GO:0006228">
    <property type="term" value="P:UTP biosynthetic process"/>
    <property type="evidence" value="ECO:0007669"/>
    <property type="project" value="UniProtKB-UniRule"/>
</dbReference>
<dbReference type="EMBL" id="LOED01000001">
    <property type="protein sequence ID" value="KXG78854.1"/>
    <property type="molecule type" value="Genomic_DNA"/>
</dbReference>
<comment type="catalytic activity">
    <reaction evidence="12 15">
        <text>a 2'-deoxyribonucleoside 5'-diphosphate + ATP = a 2'-deoxyribonucleoside 5'-triphosphate + ADP</text>
        <dbReference type="Rhea" id="RHEA:44640"/>
        <dbReference type="ChEBI" id="CHEBI:30616"/>
        <dbReference type="ChEBI" id="CHEBI:61560"/>
        <dbReference type="ChEBI" id="CHEBI:73316"/>
        <dbReference type="ChEBI" id="CHEBI:456216"/>
        <dbReference type="EC" id="2.7.4.6"/>
    </reaction>
</comment>
<dbReference type="InterPro" id="IPR001564">
    <property type="entry name" value="Nucleoside_diP_kinase"/>
</dbReference>
<feature type="binding site" evidence="12 13">
    <location>
        <position position="91"/>
    </location>
    <ligand>
        <name>ATP</name>
        <dbReference type="ChEBI" id="CHEBI:30616"/>
    </ligand>
</feature>
<dbReference type="GO" id="GO:0004550">
    <property type="term" value="F:nucleoside diphosphate kinase activity"/>
    <property type="evidence" value="ECO:0007669"/>
    <property type="project" value="UniProtKB-UniRule"/>
</dbReference>
<gene>
    <name evidence="12 17" type="primary">ndk</name>
    <name evidence="17" type="ORF">AN618_01920</name>
</gene>
<dbReference type="PANTHER" id="PTHR11349">
    <property type="entry name" value="NUCLEOSIDE DIPHOSPHATE KINASE"/>
    <property type="match status" value="1"/>
</dbReference>
<evidence type="ECO:0000256" key="1">
    <source>
        <dbReference type="ARBA" id="ARBA00001946"/>
    </source>
</evidence>
<comment type="cofactor">
    <cofactor evidence="1 12">
        <name>Mg(2+)</name>
        <dbReference type="ChEBI" id="CHEBI:18420"/>
    </cofactor>
</comment>
<keyword evidence="8 12" id="KW-0418">Kinase</keyword>
<feature type="binding site" evidence="12 13">
    <location>
        <position position="85"/>
    </location>
    <ligand>
        <name>ATP</name>
        <dbReference type="ChEBI" id="CHEBI:30616"/>
    </ligand>
</feature>
<dbReference type="SUPFAM" id="SSF54919">
    <property type="entry name" value="Nucleoside diphosphate kinase, NDK"/>
    <property type="match status" value="1"/>
</dbReference>
<accession>A0A140LE79</accession>
<organism evidence="17 18">
    <name type="scientific">Fervidicola ferrireducens</name>
    <dbReference type="NCBI Taxonomy" id="520764"/>
    <lineage>
        <taxon>Bacteria</taxon>
        <taxon>Bacillati</taxon>
        <taxon>Bacillota</taxon>
        <taxon>Clostridia</taxon>
        <taxon>Thermosediminibacterales</taxon>
        <taxon>Thermosediminibacteraceae</taxon>
        <taxon>Fervidicola</taxon>
    </lineage>
</organism>
<dbReference type="InterPro" id="IPR036850">
    <property type="entry name" value="NDK-like_dom_sf"/>
</dbReference>
<evidence type="ECO:0000256" key="5">
    <source>
        <dbReference type="ARBA" id="ARBA00022679"/>
    </source>
</evidence>
<keyword evidence="10 12" id="KW-0460">Magnesium</keyword>
<dbReference type="InterPro" id="IPR034907">
    <property type="entry name" value="NDK-like_dom"/>
</dbReference>
<dbReference type="STRING" id="520764.AN618_01920"/>
<dbReference type="SMART" id="SM00562">
    <property type="entry name" value="NDK"/>
    <property type="match status" value="1"/>
</dbReference>
<dbReference type="PROSITE" id="PS51374">
    <property type="entry name" value="NDPK_LIKE"/>
    <property type="match status" value="1"/>
</dbReference>
<dbReference type="GO" id="GO:0005737">
    <property type="term" value="C:cytoplasm"/>
    <property type="evidence" value="ECO:0007669"/>
    <property type="project" value="UniProtKB-SubCell"/>
</dbReference>
<name>A0A140LE79_9FIRM</name>
<evidence type="ECO:0000256" key="7">
    <source>
        <dbReference type="ARBA" id="ARBA00022741"/>
    </source>
</evidence>
<keyword evidence="5 12" id="KW-0808">Transferase</keyword>
<dbReference type="PROSITE" id="PS00469">
    <property type="entry name" value="NDPK"/>
    <property type="match status" value="1"/>
</dbReference>
<dbReference type="AlphaFoldDB" id="A0A140LE79"/>
<sequence length="134" mass="15135">MERTFVMVKPDGVKRGLIGAILQRYEQKGLKLVAAKLVNVSRELAEEHYREHFSKPFFNELIEYITSGPVFAMVLEGENAIKLVRLLNGATKVEEALPGTIRGDFATSTTYNLVHASDSPESARREIKLWFPEL</sequence>
<dbReference type="OrthoDB" id="9801161at2"/>
<dbReference type="Proteomes" id="UP000070427">
    <property type="component" value="Unassembled WGS sequence"/>
</dbReference>
<dbReference type="NCBIfam" id="NF001908">
    <property type="entry name" value="PRK00668.1"/>
    <property type="match status" value="1"/>
</dbReference>
<dbReference type="EC" id="2.7.4.6" evidence="3 12"/>
<dbReference type="RefSeq" id="WP_066350925.1">
    <property type="nucleotide sequence ID" value="NZ_LOED01000001.1"/>
</dbReference>
<feature type="binding site" evidence="12 13">
    <location>
        <position position="102"/>
    </location>
    <ligand>
        <name>ATP</name>
        <dbReference type="ChEBI" id="CHEBI:30616"/>
    </ligand>
</feature>
<dbReference type="InParanoid" id="A0A140LE79"/>
<evidence type="ECO:0000256" key="2">
    <source>
        <dbReference type="ARBA" id="ARBA00008142"/>
    </source>
</evidence>
<dbReference type="GO" id="GO:0005524">
    <property type="term" value="F:ATP binding"/>
    <property type="evidence" value="ECO:0007669"/>
    <property type="project" value="UniProtKB-UniRule"/>
</dbReference>
<proteinExistence type="inferred from homology"/>
<keyword evidence="7 12" id="KW-0547">Nucleotide-binding</keyword>
<comment type="caution">
    <text evidence="17">The sequence shown here is derived from an EMBL/GenBank/DDBJ whole genome shotgun (WGS) entry which is preliminary data.</text>
</comment>
<comment type="function">
    <text evidence="12">Major role in the synthesis of nucleoside triphosphates other than ATP. The ATP gamma phosphate is transferred to the NDP beta phosphate via a ping-pong mechanism, using a phosphorylated active-site intermediate.</text>
</comment>
<evidence type="ECO:0000313" key="18">
    <source>
        <dbReference type="Proteomes" id="UP000070427"/>
    </source>
</evidence>
<feature type="binding site" evidence="12 13">
    <location>
        <position position="57"/>
    </location>
    <ligand>
        <name>ATP</name>
        <dbReference type="ChEBI" id="CHEBI:30616"/>
    </ligand>
</feature>
<evidence type="ECO:0000256" key="6">
    <source>
        <dbReference type="ARBA" id="ARBA00022723"/>
    </source>
</evidence>
<keyword evidence="11 12" id="KW-0546">Nucleotide metabolism</keyword>
<evidence type="ECO:0000256" key="3">
    <source>
        <dbReference type="ARBA" id="ARBA00012966"/>
    </source>
</evidence>
<reference evidence="17 18" key="1">
    <citation type="submission" date="2015-12" db="EMBL/GenBank/DDBJ databases">
        <title>Draft genome sequnece of Fervidicola ferrireducens strain Y170.</title>
        <authorList>
            <person name="Patel B.K."/>
        </authorList>
    </citation>
    <scope>NUCLEOTIDE SEQUENCE [LARGE SCALE GENOMIC DNA]</scope>
    <source>
        <strain evidence="17 18">Y170</strain>
    </source>
</reference>
<evidence type="ECO:0000256" key="11">
    <source>
        <dbReference type="ARBA" id="ARBA00023080"/>
    </source>
</evidence>
<keyword evidence="18" id="KW-1185">Reference proteome</keyword>